<dbReference type="InterPro" id="IPR000160">
    <property type="entry name" value="GGDEF_dom"/>
</dbReference>
<evidence type="ECO:0000259" key="3">
    <source>
        <dbReference type="PROSITE" id="PS50887"/>
    </source>
</evidence>
<comment type="caution">
    <text evidence="4">The sequence shown here is derived from an EMBL/GenBank/DDBJ whole genome shotgun (WGS) entry which is preliminary data.</text>
</comment>
<evidence type="ECO:0000259" key="1">
    <source>
        <dbReference type="PROSITE" id="PS50113"/>
    </source>
</evidence>
<dbReference type="PANTHER" id="PTHR44757:SF2">
    <property type="entry name" value="BIOFILM ARCHITECTURE MAINTENANCE PROTEIN MBAA"/>
    <property type="match status" value="1"/>
</dbReference>
<dbReference type="PROSITE" id="PS50113">
    <property type="entry name" value="PAC"/>
    <property type="match status" value="1"/>
</dbReference>
<dbReference type="SUPFAM" id="SSF55785">
    <property type="entry name" value="PYP-like sensor domain (PAS domain)"/>
    <property type="match status" value="1"/>
</dbReference>
<dbReference type="PROSITE" id="PS50883">
    <property type="entry name" value="EAL"/>
    <property type="match status" value="1"/>
</dbReference>
<feature type="domain" description="EAL" evidence="2">
    <location>
        <begin position="326"/>
        <end position="582"/>
    </location>
</feature>
<gene>
    <name evidence="4" type="ORF">SAMN05660830_02782</name>
</gene>
<feature type="domain" description="PAC" evidence="1">
    <location>
        <begin position="99"/>
        <end position="151"/>
    </location>
</feature>
<proteinExistence type="predicted"/>
<dbReference type="Pfam" id="PF00990">
    <property type="entry name" value="GGDEF"/>
    <property type="match status" value="1"/>
</dbReference>
<dbReference type="InterPro" id="IPR043128">
    <property type="entry name" value="Rev_trsase/Diguanyl_cyclase"/>
</dbReference>
<reference evidence="4 5" key="1">
    <citation type="submission" date="2016-11" db="EMBL/GenBank/DDBJ databases">
        <authorList>
            <person name="Varghese N."/>
            <person name="Submissions S."/>
        </authorList>
    </citation>
    <scope>NUCLEOTIDE SEQUENCE [LARGE SCALE GENOMIC DNA]</scope>
    <source>
        <strain evidence="4 5">DSM 17919</strain>
    </source>
</reference>
<evidence type="ECO:0000313" key="4">
    <source>
        <dbReference type="EMBL" id="SHJ57906.1"/>
    </source>
</evidence>
<dbReference type="FunFam" id="3.20.20.450:FF:000001">
    <property type="entry name" value="Cyclic di-GMP phosphodiesterase yahA"/>
    <property type="match status" value="1"/>
</dbReference>
<organism evidence="4 5">
    <name type="scientific">Halodesulfovibrio aestuarii</name>
    <dbReference type="NCBI Taxonomy" id="126333"/>
    <lineage>
        <taxon>Bacteria</taxon>
        <taxon>Pseudomonadati</taxon>
        <taxon>Thermodesulfobacteriota</taxon>
        <taxon>Desulfovibrionia</taxon>
        <taxon>Desulfovibrionales</taxon>
        <taxon>Desulfovibrionaceae</taxon>
        <taxon>Halodesulfovibrio</taxon>
    </lineage>
</organism>
<sequence length="592" mass="66772">MAGATVPTNTAVKDGQHSRPIFSANASARDMVLHSPLWEFWYSADGTLEVVSNVCELCCGYEAKHFYRNSRFMEAILIEEHLPLWHGLWRKLNEGEVYASAEFQIRLPDSKKRWMKFEASRAMDCHGCYCGIRAFCHDITSHRNVVQQLTHFTWHDSLTKLPNRSKCIEKIKNVIHCAQKAGRWNFSVVFIDIDRFKNINDSLGHAAGDTILCKLADRLRSSIYGFETVFRVGGDEFVLIYEDTSNHQSVHRSIDTLIQHIKRPILWNGKQIHMSASFGVMHGDPEVDTADRYLQNAHVALNHGRSNGTDGVAVYDSQIFSKALKLISMELDLHNALINNEFFLVYQPVVDTKTRSITGFEALIRWKNSQGNIISPTKFIPLAEETGLILQLGEWVLFEACSTLAEWRKSNSLFNGLKVNVNLSARQLSDLELTDTVSRILEETNLPPECLRLEVTETMLMENPDYADITLRRLKALGVGICIDDFGTGYSSLMYLQQFPIGNLKIDRSFVADMEKNPANYEIVKAVVALAHALGLTVVAEGVEEEEQHIMLLEAGCDFSQGYLFSRPVSPQILPDLVSTMQHSQNPLSQAG</sequence>
<dbReference type="InterPro" id="IPR001633">
    <property type="entry name" value="EAL_dom"/>
</dbReference>
<dbReference type="InterPro" id="IPR035919">
    <property type="entry name" value="EAL_sf"/>
</dbReference>
<dbReference type="Gene3D" id="3.20.20.450">
    <property type="entry name" value="EAL domain"/>
    <property type="match status" value="1"/>
</dbReference>
<dbReference type="AlphaFoldDB" id="A0A8G2CBN5"/>
<dbReference type="NCBIfam" id="TIGR00254">
    <property type="entry name" value="GGDEF"/>
    <property type="match status" value="1"/>
</dbReference>
<accession>A0A8G2CBN5</accession>
<dbReference type="SMART" id="SM00052">
    <property type="entry name" value="EAL"/>
    <property type="match status" value="1"/>
</dbReference>
<dbReference type="PANTHER" id="PTHR44757">
    <property type="entry name" value="DIGUANYLATE CYCLASE DGCP"/>
    <property type="match status" value="1"/>
</dbReference>
<evidence type="ECO:0000313" key="5">
    <source>
        <dbReference type="Proteomes" id="UP000184001"/>
    </source>
</evidence>
<dbReference type="CDD" id="cd01948">
    <property type="entry name" value="EAL"/>
    <property type="match status" value="1"/>
</dbReference>
<dbReference type="EMBL" id="FQZR01000007">
    <property type="protein sequence ID" value="SHJ57906.1"/>
    <property type="molecule type" value="Genomic_DNA"/>
</dbReference>
<evidence type="ECO:0000259" key="2">
    <source>
        <dbReference type="PROSITE" id="PS50883"/>
    </source>
</evidence>
<dbReference type="Gene3D" id="3.30.450.20">
    <property type="entry name" value="PAS domain"/>
    <property type="match status" value="1"/>
</dbReference>
<dbReference type="InterPro" id="IPR029787">
    <property type="entry name" value="Nucleotide_cyclase"/>
</dbReference>
<dbReference type="PROSITE" id="PS50887">
    <property type="entry name" value="GGDEF"/>
    <property type="match status" value="1"/>
</dbReference>
<dbReference type="Pfam" id="PF00563">
    <property type="entry name" value="EAL"/>
    <property type="match status" value="1"/>
</dbReference>
<dbReference type="InterPro" id="IPR035965">
    <property type="entry name" value="PAS-like_dom_sf"/>
</dbReference>
<dbReference type="SUPFAM" id="SSF55073">
    <property type="entry name" value="Nucleotide cyclase"/>
    <property type="match status" value="1"/>
</dbReference>
<dbReference type="InterPro" id="IPR052155">
    <property type="entry name" value="Biofilm_reg_signaling"/>
</dbReference>
<dbReference type="Proteomes" id="UP000184001">
    <property type="component" value="Unassembled WGS sequence"/>
</dbReference>
<dbReference type="SMART" id="SM00267">
    <property type="entry name" value="GGDEF"/>
    <property type="match status" value="1"/>
</dbReference>
<dbReference type="RefSeq" id="WP_019999510.1">
    <property type="nucleotide sequence ID" value="NZ_CP192219.1"/>
</dbReference>
<dbReference type="Gene3D" id="3.30.70.270">
    <property type="match status" value="1"/>
</dbReference>
<dbReference type="CDD" id="cd01949">
    <property type="entry name" value="GGDEF"/>
    <property type="match status" value="1"/>
</dbReference>
<name>A0A8G2CBN5_9BACT</name>
<dbReference type="SUPFAM" id="SSF141868">
    <property type="entry name" value="EAL domain-like"/>
    <property type="match status" value="1"/>
</dbReference>
<feature type="domain" description="GGDEF" evidence="3">
    <location>
        <begin position="184"/>
        <end position="317"/>
    </location>
</feature>
<protein>
    <submittedName>
        <fullName evidence="4">Diguanylate cyclase (GGDEF) domain-containing protein</fullName>
    </submittedName>
</protein>
<dbReference type="InterPro" id="IPR000700">
    <property type="entry name" value="PAS-assoc_C"/>
</dbReference>